<evidence type="ECO:0000313" key="2">
    <source>
        <dbReference type="EMBL" id="KAA8914052.1"/>
    </source>
</evidence>
<gene>
    <name evidence="2" type="ORF">FN846DRAFT_902340</name>
</gene>
<organism evidence="2 3">
    <name type="scientific">Sphaerosporella brunnea</name>
    <dbReference type="NCBI Taxonomy" id="1250544"/>
    <lineage>
        <taxon>Eukaryota</taxon>
        <taxon>Fungi</taxon>
        <taxon>Dikarya</taxon>
        <taxon>Ascomycota</taxon>
        <taxon>Pezizomycotina</taxon>
        <taxon>Pezizomycetes</taxon>
        <taxon>Pezizales</taxon>
        <taxon>Pyronemataceae</taxon>
        <taxon>Sphaerosporella</taxon>
    </lineage>
</organism>
<keyword evidence="3" id="KW-1185">Reference proteome</keyword>
<sequence>MSDDEGTRAQNSPVVLNAGSDTDEEALRSEPLMAPQRVSTQKARTTPLAPRTLGPASNQRTIAAVTPVTRKTAKTRRNPGVGKLVDKAKHQGTRGVILERDGSGLPDVEDYEIALALSVNRALNVRGRAYTTAAQLSVCEDFIRSAATGIDPAIIGFGHSLEWMRIKGHSVPVKLYLDSSAPSRRT</sequence>
<reference evidence="2 3" key="1">
    <citation type="submission" date="2019-09" db="EMBL/GenBank/DDBJ databases">
        <title>Draft genome of the ectomycorrhizal ascomycete Sphaerosporella brunnea.</title>
        <authorList>
            <consortium name="DOE Joint Genome Institute"/>
            <person name="Benucci G.M."/>
            <person name="Marozzi G."/>
            <person name="Antonielli L."/>
            <person name="Sanchez S."/>
            <person name="Marco P."/>
            <person name="Wang X."/>
            <person name="Falini L.B."/>
            <person name="Barry K."/>
            <person name="Haridas S."/>
            <person name="Lipzen A."/>
            <person name="Labutti K."/>
            <person name="Grigoriev I.V."/>
            <person name="Murat C."/>
            <person name="Martin F."/>
            <person name="Albertini E."/>
            <person name="Donnini D."/>
            <person name="Bonito G."/>
        </authorList>
    </citation>
    <scope>NUCLEOTIDE SEQUENCE [LARGE SCALE GENOMIC DNA]</scope>
    <source>
        <strain evidence="2 3">Sb_GMNB300</strain>
    </source>
</reference>
<proteinExistence type="predicted"/>
<protein>
    <submittedName>
        <fullName evidence="2">Uncharacterized protein</fullName>
    </submittedName>
</protein>
<dbReference type="EMBL" id="VXIS01000009">
    <property type="protein sequence ID" value="KAA8914052.1"/>
    <property type="molecule type" value="Genomic_DNA"/>
</dbReference>
<dbReference type="InParanoid" id="A0A5J5FAF1"/>
<comment type="caution">
    <text evidence="2">The sequence shown here is derived from an EMBL/GenBank/DDBJ whole genome shotgun (WGS) entry which is preliminary data.</text>
</comment>
<accession>A0A5J5FAF1</accession>
<evidence type="ECO:0000256" key="1">
    <source>
        <dbReference type="SAM" id="MobiDB-lite"/>
    </source>
</evidence>
<dbReference type="Proteomes" id="UP000326924">
    <property type="component" value="Unassembled WGS sequence"/>
</dbReference>
<name>A0A5J5FAF1_9PEZI</name>
<dbReference type="AlphaFoldDB" id="A0A5J5FAF1"/>
<evidence type="ECO:0000313" key="3">
    <source>
        <dbReference type="Proteomes" id="UP000326924"/>
    </source>
</evidence>
<feature type="region of interest" description="Disordered" evidence="1">
    <location>
        <begin position="1"/>
        <end position="55"/>
    </location>
</feature>